<dbReference type="PIRSF" id="PIRSF000513">
    <property type="entry name" value="Thz_kinase"/>
    <property type="match status" value="1"/>
</dbReference>
<keyword evidence="7 11" id="KW-0418">Kinase</keyword>
<keyword evidence="9 11" id="KW-0460">Magnesium</keyword>
<evidence type="ECO:0000256" key="9">
    <source>
        <dbReference type="ARBA" id="ARBA00022842"/>
    </source>
</evidence>
<keyword evidence="5 11" id="KW-0479">Metal-binding</keyword>
<feature type="binding site" evidence="11">
    <location>
        <position position="124"/>
    </location>
    <ligand>
        <name>ATP</name>
        <dbReference type="ChEBI" id="CHEBI:30616"/>
    </ligand>
</feature>
<keyword evidence="10 11" id="KW-0784">Thiamine biosynthesis</keyword>
<feature type="binding site" evidence="11">
    <location>
        <position position="171"/>
    </location>
    <ligand>
        <name>ATP</name>
        <dbReference type="ChEBI" id="CHEBI:30616"/>
    </ligand>
</feature>
<evidence type="ECO:0000313" key="13">
    <source>
        <dbReference type="Proteomes" id="UP001418637"/>
    </source>
</evidence>
<reference evidence="12 13" key="1">
    <citation type="submission" date="2024-04" db="EMBL/GenBank/DDBJ databases">
        <title>A novel species isolated from cricket.</title>
        <authorList>
            <person name="Wang H.-C."/>
        </authorList>
    </citation>
    <scope>NUCLEOTIDE SEQUENCE [LARGE SCALE GENOMIC DNA]</scope>
    <source>
        <strain evidence="12 13">WL0021</strain>
    </source>
</reference>
<feature type="binding site" evidence="11">
    <location>
        <position position="50"/>
    </location>
    <ligand>
        <name>substrate</name>
    </ligand>
</feature>
<sequence length="265" mass="27547">MTLSVTEVSQIRSLPLQTRQTPPLVHCLTNQVVSNFTANILLALGASPAMVTAIEETAEFAAIASALLINIGTIDTPRYQAMREAIAGANKAGKPWVFDPITAGLPFRMKIAAEFIAEKPAVIRGNASEIMSLASLANTSFKGIDSKAGSEEALNSAQQLAKDIGTVVAVSGEVDYVTDGQRIIKITGGHPLMTKVTGVGCALNAVIAAYIAVAKDPFLGTIAALAAFSQCGSEAAFQAEGTGSFSVAFLDRLTQLQEISGFGSL</sequence>
<comment type="function">
    <text evidence="11">Catalyzes the phosphorylation of the hydroxyl group of 4-methyl-5-beta-hydroxyethylthiazole (THZ).</text>
</comment>
<evidence type="ECO:0000256" key="6">
    <source>
        <dbReference type="ARBA" id="ARBA00022741"/>
    </source>
</evidence>
<keyword evidence="8 11" id="KW-0067">ATP-binding</keyword>
<dbReference type="SUPFAM" id="SSF53613">
    <property type="entry name" value="Ribokinase-like"/>
    <property type="match status" value="1"/>
</dbReference>
<evidence type="ECO:0000256" key="10">
    <source>
        <dbReference type="ARBA" id="ARBA00022977"/>
    </source>
</evidence>
<gene>
    <name evidence="11 12" type="primary">thiM</name>
    <name evidence="12" type="ORF">WJT86_08220</name>
</gene>
<comment type="similarity">
    <text evidence="11">Belongs to the Thz kinase family.</text>
</comment>
<evidence type="ECO:0000256" key="2">
    <source>
        <dbReference type="ARBA" id="ARBA00001946"/>
    </source>
</evidence>
<proteinExistence type="inferred from homology"/>
<dbReference type="CDD" id="cd01170">
    <property type="entry name" value="THZ_kinase"/>
    <property type="match status" value="1"/>
</dbReference>
<comment type="caution">
    <text evidence="12">The sequence shown here is derived from an EMBL/GenBank/DDBJ whole genome shotgun (WGS) entry which is preliminary data.</text>
</comment>
<comment type="pathway">
    <text evidence="3 11">Cofactor biosynthesis; thiamine diphosphate biosynthesis; 4-methyl-5-(2-phosphoethyl)-thiazole from 5-(2-hydroxyethyl)-4-methylthiazole: step 1/1.</text>
</comment>
<keyword evidence="4 11" id="KW-0808">Transferase</keyword>
<evidence type="ECO:0000256" key="5">
    <source>
        <dbReference type="ARBA" id="ARBA00022723"/>
    </source>
</evidence>
<dbReference type="Pfam" id="PF02110">
    <property type="entry name" value="HK"/>
    <property type="match status" value="1"/>
</dbReference>
<dbReference type="RefSeq" id="WP_346337081.1">
    <property type="nucleotide sequence ID" value="NZ_JBBYXI010000003.1"/>
</dbReference>
<accession>A0ABV0BNC8</accession>
<evidence type="ECO:0000313" key="12">
    <source>
        <dbReference type="EMBL" id="MEN3931040.1"/>
    </source>
</evidence>
<dbReference type="PRINTS" id="PR01099">
    <property type="entry name" value="HYETHTZKNASE"/>
</dbReference>
<organism evidence="12 13">
    <name type="scientific">Hohaiivirga grylli</name>
    <dbReference type="NCBI Taxonomy" id="3133970"/>
    <lineage>
        <taxon>Bacteria</taxon>
        <taxon>Pseudomonadati</taxon>
        <taxon>Pseudomonadota</taxon>
        <taxon>Alphaproteobacteria</taxon>
        <taxon>Hyphomicrobiales</taxon>
        <taxon>Methylobacteriaceae</taxon>
        <taxon>Hohaiivirga</taxon>
    </lineage>
</organism>
<evidence type="ECO:0000256" key="8">
    <source>
        <dbReference type="ARBA" id="ARBA00022840"/>
    </source>
</evidence>
<dbReference type="NCBIfam" id="NF006830">
    <property type="entry name" value="PRK09355.1"/>
    <property type="match status" value="1"/>
</dbReference>
<dbReference type="EC" id="2.7.1.50" evidence="11"/>
<comment type="cofactor">
    <cofactor evidence="2 11">
        <name>Mg(2+)</name>
        <dbReference type="ChEBI" id="CHEBI:18420"/>
    </cofactor>
</comment>
<dbReference type="InterPro" id="IPR029056">
    <property type="entry name" value="Ribokinase-like"/>
</dbReference>
<dbReference type="NCBIfam" id="TIGR00694">
    <property type="entry name" value="thiM"/>
    <property type="match status" value="1"/>
</dbReference>
<dbReference type="Gene3D" id="3.40.1190.20">
    <property type="match status" value="1"/>
</dbReference>
<keyword evidence="13" id="KW-1185">Reference proteome</keyword>
<dbReference type="InterPro" id="IPR000417">
    <property type="entry name" value="Hyethyz_kinase"/>
</dbReference>
<evidence type="ECO:0000256" key="7">
    <source>
        <dbReference type="ARBA" id="ARBA00022777"/>
    </source>
</evidence>
<evidence type="ECO:0000256" key="1">
    <source>
        <dbReference type="ARBA" id="ARBA00001771"/>
    </source>
</evidence>
<keyword evidence="6 11" id="KW-0547">Nucleotide-binding</keyword>
<name>A0ABV0BNC8_9HYPH</name>
<evidence type="ECO:0000256" key="4">
    <source>
        <dbReference type="ARBA" id="ARBA00022679"/>
    </source>
</evidence>
<evidence type="ECO:0000256" key="11">
    <source>
        <dbReference type="HAMAP-Rule" id="MF_00228"/>
    </source>
</evidence>
<dbReference type="Proteomes" id="UP001418637">
    <property type="component" value="Unassembled WGS sequence"/>
</dbReference>
<dbReference type="HAMAP" id="MF_00228">
    <property type="entry name" value="Thz_kinase"/>
    <property type="match status" value="1"/>
</dbReference>
<protein>
    <recommendedName>
        <fullName evidence="11">Hydroxyethylthiazole kinase</fullName>
        <ecNumber evidence="11">2.7.1.50</ecNumber>
    </recommendedName>
    <alternativeName>
        <fullName evidence="11">4-methyl-5-beta-hydroxyethylthiazole kinase</fullName>
        <shortName evidence="11">TH kinase</shortName>
        <shortName evidence="11">Thz kinase</shortName>
    </alternativeName>
</protein>
<feature type="binding site" evidence="11">
    <location>
        <position position="198"/>
    </location>
    <ligand>
        <name>substrate</name>
    </ligand>
</feature>
<evidence type="ECO:0000256" key="3">
    <source>
        <dbReference type="ARBA" id="ARBA00004868"/>
    </source>
</evidence>
<dbReference type="GO" id="GO:0004417">
    <property type="term" value="F:hydroxyethylthiazole kinase activity"/>
    <property type="evidence" value="ECO:0007669"/>
    <property type="project" value="UniProtKB-EC"/>
</dbReference>
<comment type="catalytic activity">
    <reaction evidence="1 11">
        <text>5-(2-hydroxyethyl)-4-methylthiazole + ATP = 4-methyl-5-(2-phosphooxyethyl)-thiazole + ADP + H(+)</text>
        <dbReference type="Rhea" id="RHEA:24212"/>
        <dbReference type="ChEBI" id="CHEBI:15378"/>
        <dbReference type="ChEBI" id="CHEBI:17957"/>
        <dbReference type="ChEBI" id="CHEBI:30616"/>
        <dbReference type="ChEBI" id="CHEBI:58296"/>
        <dbReference type="ChEBI" id="CHEBI:456216"/>
        <dbReference type="EC" id="2.7.1.50"/>
    </reaction>
</comment>
<dbReference type="EMBL" id="JBBYXI010000003">
    <property type="protein sequence ID" value="MEN3931040.1"/>
    <property type="molecule type" value="Genomic_DNA"/>
</dbReference>